<comment type="similarity">
    <text evidence="1">Belongs to the eukaryotic ribosomal protein eL14 family.</text>
</comment>
<dbReference type="Pfam" id="PF01929">
    <property type="entry name" value="Ribosomal_L14e"/>
    <property type="match status" value="1"/>
</dbReference>
<proteinExistence type="inferred from homology"/>
<sequence length="145" mass="16914">MSFRHLVQVGRIAFISFGKDSGKLCAVVDVVDQNRALVDGPCTDVKRQAMHFKRLRLTKFKIVFPHSAGSKVVRQQWEKENITEKWKETATAKKIAARSLVKILGYFHFTQLFLHVNFQKNDVLIQTCRIRESKNFILEYAFLLW</sequence>
<feature type="domain" description="Large ribosomal subunit protein eL14" evidence="6">
    <location>
        <begin position="46"/>
        <end position="100"/>
    </location>
</feature>
<protein>
    <recommendedName>
        <fullName evidence="4">Large ribosomal subunit protein eL14</fullName>
    </recommendedName>
    <alternativeName>
        <fullName evidence="5">60S ribosomal protein L14</fullName>
    </alternativeName>
</protein>
<gene>
    <name evidence="7" type="primary">RPL14</name>
    <name evidence="7" type="ORF">TNCT_386441</name>
</gene>
<dbReference type="FunFam" id="2.30.30.30:FF:000022">
    <property type="entry name" value="60S ribosomal protein L14"/>
    <property type="match status" value="1"/>
</dbReference>
<dbReference type="OrthoDB" id="1875589at2759"/>
<organism evidence="7 8">
    <name type="scientific">Trichonephila clavata</name>
    <name type="common">Joro spider</name>
    <name type="synonym">Nephila clavata</name>
    <dbReference type="NCBI Taxonomy" id="2740835"/>
    <lineage>
        <taxon>Eukaryota</taxon>
        <taxon>Metazoa</taxon>
        <taxon>Ecdysozoa</taxon>
        <taxon>Arthropoda</taxon>
        <taxon>Chelicerata</taxon>
        <taxon>Arachnida</taxon>
        <taxon>Araneae</taxon>
        <taxon>Araneomorphae</taxon>
        <taxon>Entelegynae</taxon>
        <taxon>Araneoidea</taxon>
        <taxon>Nephilidae</taxon>
        <taxon>Trichonephila</taxon>
    </lineage>
</organism>
<dbReference type="CDD" id="cd06088">
    <property type="entry name" value="KOW_RPL14"/>
    <property type="match status" value="1"/>
</dbReference>
<dbReference type="InterPro" id="IPR014722">
    <property type="entry name" value="Rib_uL2_dom2"/>
</dbReference>
<dbReference type="PANTHER" id="PTHR11127">
    <property type="entry name" value="60S RIBOSOMAL PROTEIN L14"/>
    <property type="match status" value="1"/>
</dbReference>
<dbReference type="AlphaFoldDB" id="A0A8X6IR00"/>
<dbReference type="InterPro" id="IPR039660">
    <property type="entry name" value="Ribosomal_eL14"/>
</dbReference>
<dbReference type="EMBL" id="BMAO01006550">
    <property type="protein sequence ID" value="GFR09450.1"/>
    <property type="molecule type" value="Genomic_DNA"/>
</dbReference>
<dbReference type="InterPro" id="IPR008991">
    <property type="entry name" value="Translation_prot_SH3-like_sf"/>
</dbReference>
<evidence type="ECO:0000256" key="1">
    <source>
        <dbReference type="ARBA" id="ARBA00006592"/>
    </source>
</evidence>
<dbReference type="PANTHER" id="PTHR11127:SF2">
    <property type="entry name" value="LARGE RIBOSOMAL SUBUNIT PROTEIN EL14"/>
    <property type="match status" value="1"/>
</dbReference>
<evidence type="ECO:0000256" key="3">
    <source>
        <dbReference type="ARBA" id="ARBA00023274"/>
    </source>
</evidence>
<dbReference type="GO" id="GO:0006412">
    <property type="term" value="P:translation"/>
    <property type="evidence" value="ECO:0007669"/>
    <property type="project" value="InterPro"/>
</dbReference>
<evidence type="ECO:0000256" key="4">
    <source>
        <dbReference type="ARBA" id="ARBA00035215"/>
    </source>
</evidence>
<dbReference type="GO" id="GO:0042273">
    <property type="term" value="P:ribosomal large subunit biogenesis"/>
    <property type="evidence" value="ECO:0007669"/>
    <property type="project" value="TreeGrafter"/>
</dbReference>
<evidence type="ECO:0000259" key="6">
    <source>
        <dbReference type="Pfam" id="PF01929"/>
    </source>
</evidence>
<comment type="caution">
    <text evidence="7">The sequence shown here is derived from an EMBL/GenBank/DDBJ whole genome shotgun (WGS) entry which is preliminary data.</text>
</comment>
<dbReference type="GO" id="GO:0022625">
    <property type="term" value="C:cytosolic large ribosomal subunit"/>
    <property type="evidence" value="ECO:0007669"/>
    <property type="project" value="TreeGrafter"/>
</dbReference>
<keyword evidence="2 7" id="KW-0689">Ribosomal protein</keyword>
<evidence type="ECO:0000256" key="5">
    <source>
        <dbReference type="ARBA" id="ARBA00035318"/>
    </source>
</evidence>
<keyword evidence="3" id="KW-0687">Ribonucleoprotein</keyword>
<dbReference type="InterPro" id="IPR041985">
    <property type="entry name" value="Ribosomal_eL14_KOW"/>
</dbReference>
<dbReference type="SUPFAM" id="SSF50104">
    <property type="entry name" value="Translation proteins SH3-like domain"/>
    <property type="match status" value="1"/>
</dbReference>
<dbReference type="GO" id="GO:0003723">
    <property type="term" value="F:RNA binding"/>
    <property type="evidence" value="ECO:0007669"/>
    <property type="project" value="InterPro"/>
</dbReference>
<name>A0A8X6IR00_TRICU</name>
<reference evidence="7" key="1">
    <citation type="submission" date="2020-07" db="EMBL/GenBank/DDBJ databases">
        <title>Multicomponent nature underlies the extraordinary mechanical properties of spider dragline silk.</title>
        <authorList>
            <person name="Kono N."/>
            <person name="Nakamura H."/>
            <person name="Mori M."/>
            <person name="Yoshida Y."/>
            <person name="Ohtoshi R."/>
            <person name="Malay A.D."/>
            <person name="Moran D.A.P."/>
            <person name="Tomita M."/>
            <person name="Numata K."/>
            <person name="Arakawa K."/>
        </authorList>
    </citation>
    <scope>NUCLEOTIDE SEQUENCE</scope>
</reference>
<evidence type="ECO:0000313" key="8">
    <source>
        <dbReference type="Proteomes" id="UP000887116"/>
    </source>
</evidence>
<dbReference type="GO" id="GO:0003735">
    <property type="term" value="F:structural constituent of ribosome"/>
    <property type="evidence" value="ECO:0007669"/>
    <property type="project" value="InterPro"/>
</dbReference>
<evidence type="ECO:0000313" key="7">
    <source>
        <dbReference type="EMBL" id="GFR09450.1"/>
    </source>
</evidence>
<evidence type="ECO:0000256" key="2">
    <source>
        <dbReference type="ARBA" id="ARBA00022980"/>
    </source>
</evidence>
<dbReference type="Gene3D" id="2.30.30.30">
    <property type="match status" value="1"/>
</dbReference>
<keyword evidence="8" id="KW-1185">Reference proteome</keyword>
<dbReference type="InterPro" id="IPR002784">
    <property type="entry name" value="Ribosomal_eL14_dom"/>
</dbReference>
<accession>A0A8X6IR00</accession>
<dbReference type="Proteomes" id="UP000887116">
    <property type="component" value="Unassembled WGS sequence"/>
</dbReference>